<reference evidence="5" key="1">
    <citation type="submission" date="2020-06" db="EMBL/GenBank/DDBJ databases">
        <title>Legume-microbial interactions unlock mineral nutrients during tropical forest succession.</title>
        <authorList>
            <person name="Epihov D.Z."/>
        </authorList>
    </citation>
    <scope>NUCLEOTIDE SEQUENCE [LARGE SCALE GENOMIC DNA]</scope>
    <source>
        <strain evidence="5">Pan2503</strain>
    </source>
</reference>
<comment type="cofactor">
    <cofactor evidence="1">
        <name>pyrroloquinoline quinone</name>
        <dbReference type="ChEBI" id="CHEBI:58442"/>
    </cofactor>
</comment>
<dbReference type="NCBIfam" id="TIGR04528">
    <property type="entry name" value="acido_non_PQQ"/>
    <property type="match status" value="1"/>
</dbReference>
<dbReference type="EMBL" id="JACDQQ010000966">
    <property type="protein sequence ID" value="MBA0085325.1"/>
    <property type="molecule type" value="Genomic_DNA"/>
</dbReference>
<evidence type="ECO:0000313" key="6">
    <source>
        <dbReference type="Proteomes" id="UP000567293"/>
    </source>
</evidence>
<protein>
    <submittedName>
        <fullName evidence="5">Acido-empty-quinoprotein group A</fullName>
    </submittedName>
</protein>
<comment type="caution">
    <text evidence="5">The sequence shown here is derived from an EMBL/GenBank/DDBJ whole genome shotgun (WGS) entry which is preliminary data.</text>
</comment>
<proteinExistence type="inferred from homology"/>
<dbReference type="SMART" id="SM00564">
    <property type="entry name" value="PQQ"/>
    <property type="match status" value="5"/>
</dbReference>
<dbReference type="SUPFAM" id="SSF50998">
    <property type="entry name" value="Quinoprotein alcohol dehydrogenase-like"/>
    <property type="match status" value="1"/>
</dbReference>
<organism evidence="5 6">
    <name type="scientific">Candidatus Acidiferrum panamense</name>
    <dbReference type="NCBI Taxonomy" id="2741543"/>
    <lineage>
        <taxon>Bacteria</taxon>
        <taxon>Pseudomonadati</taxon>
        <taxon>Acidobacteriota</taxon>
        <taxon>Terriglobia</taxon>
        <taxon>Candidatus Acidiferrales</taxon>
        <taxon>Candidatus Acidiferrum</taxon>
    </lineage>
</organism>
<gene>
    <name evidence="5" type="ORF">HRJ53_10030</name>
</gene>
<feature type="non-terminal residue" evidence="5">
    <location>
        <position position="494"/>
    </location>
</feature>
<feature type="domain" description="Pyrrolo-quinoline quinone repeat" evidence="4">
    <location>
        <begin position="29"/>
        <end position="355"/>
    </location>
</feature>
<evidence type="ECO:0000259" key="4">
    <source>
        <dbReference type="Pfam" id="PF01011"/>
    </source>
</evidence>
<dbReference type="InterPro" id="IPR011047">
    <property type="entry name" value="Quinoprotein_ADH-like_sf"/>
</dbReference>
<sequence>MLCAVWSTCGLVGQILDPALLGRPATDAWPTYYGDYSGRRFSTLQQINQSNVKSMTLAWVTRFTGGPSGATAIGGTGPDTLPTAAGEFGGLTVKATPLMVNGVLYFATPDNAWAVDARSGRELWHYFWKTTGGIHIGNRGVGIYGNWLFFETPDDYLVSLDARTGKERWHIQIADVKQEYFSTVAPIIVGDHVMVGTGGDSLDVPGFLEAVDPETGAIQWKWWTAPLKKGDLGSETWPDENSMRHGGGMTWIPGTYDPQLRLYYIGTGNPNPVETGRGREGDNLWTCSIVALNIDTGKIAWYYQVSPHDTHDWDATETPVLIDGTFQGRPRKMLAQASRNGYFFVLDRTNGEHLLTTPMIETMNWSKGLNAKGQPIPDPVKEATIDGVLVSPPSGGATNWPPPSFDPETGLFYVGTSESYSVFYLTDTDPHPEGYGAAERAAGGFGGTVRAIDYKTGRTVWSHHWPGGGGGAAGMLTTAGKLLFTGDPAQHLVA</sequence>
<dbReference type="Proteomes" id="UP000567293">
    <property type="component" value="Unassembled WGS sequence"/>
</dbReference>
<evidence type="ECO:0000256" key="3">
    <source>
        <dbReference type="ARBA" id="ARBA00023002"/>
    </source>
</evidence>
<comment type="similarity">
    <text evidence="2">Belongs to the bacterial PQQ dehydrogenase family.</text>
</comment>
<evidence type="ECO:0000256" key="2">
    <source>
        <dbReference type="ARBA" id="ARBA00008156"/>
    </source>
</evidence>
<accession>A0A7V8NPX4</accession>
<dbReference type="PANTHER" id="PTHR32303">
    <property type="entry name" value="QUINOPROTEIN ALCOHOL DEHYDROGENASE (CYTOCHROME C)"/>
    <property type="match status" value="1"/>
</dbReference>
<evidence type="ECO:0000256" key="1">
    <source>
        <dbReference type="ARBA" id="ARBA00001931"/>
    </source>
</evidence>
<dbReference type="InterPro" id="IPR018391">
    <property type="entry name" value="PQQ_b-propeller_rpt"/>
</dbReference>
<keyword evidence="3" id="KW-0560">Oxidoreductase</keyword>
<dbReference type="AlphaFoldDB" id="A0A7V8NPX4"/>
<name>A0A7V8NPX4_9BACT</name>
<dbReference type="Gene3D" id="2.140.10.10">
    <property type="entry name" value="Quinoprotein alcohol dehydrogenase-like superfamily"/>
    <property type="match status" value="1"/>
</dbReference>
<evidence type="ECO:0000313" key="5">
    <source>
        <dbReference type="EMBL" id="MBA0085325.1"/>
    </source>
</evidence>
<dbReference type="Pfam" id="PF01011">
    <property type="entry name" value="PQQ"/>
    <property type="match status" value="1"/>
</dbReference>
<dbReference type="InterPro" id="IPR030939">
    <property type="entry name" value="Acido_non_PQQ"/>
</dbReference>
<dbReference type="GO" id="GO:0016491">
    <property type="term" value="F:oxidoreductase activity"/>
    <property type="evidence" value="ECO:0007669"/>
    <property type="project" value="UniProtKB-KW"/>
</dbReference>
<keyword evidence="6" id="KW-1185">Reference proteome</keyword>
<dbReference type="InterPro" id="IPR002372">
    <property type="entry name" value="PQQ_rpt_dom"/>
</dbReference>